<reference evidence="1 2" key="1">
    <citation type="submission" date="2019-06" db="EMBL/GenBank/DDBJ databases">
        <title>Whole genome shotgun sequence of Pseudonocardia hydrocarbonoxydans NBRC 14498.</title>
        <authorList>
            <person name="Hosoyama A."/>
            <person name="Uohara A."/>
            <person name="Ohji S."/>
            <person name="Ichikawa N."/>
        </authorList>
    </citation>
    <scope>NUCLEOTIDE SEQUENCE [LARGE SCALE GENOMIC DNA]</scope>
    <source>
        <strain evidence="1 2">NBRC 14498</strain>
    </source>
</reference>
<evidence type="ECO:0000313" key="1">
    <source>
        <dbReference type="EMBL" id="GEC22744.1"/>
    </source>
</evidence>
<dbReference type="EMBL" id="BJNG01000055">
    <property type="protein sequence ID" value="GEC22744.1"/>
    <property type="molecule type" value="Genomic_DNA"/>
</dbReference>
<evidence type="ECO:0000313" key="2">
    <source>
        <dbReference type="Proteomes" id="UP000320338"/>
    </source>
</evidence>
<accession>A0A4Y3WVE7</accession>
<gene>
    <name evidence="1" type="ORF">PHY01_50270</name>
</gene>
<protein>
    <recommendedName>
        <fullName evidence="3">DUF2020 domain-containing protein</fullName>
    </recommendedName>
</protein>
<dbReference type="Proteomes" id="UP000320338">
    <property type="component" value="Unassembled WGS sequence"/>
</dbReference>
<keyword evidence="2" id="KW-1185">Reference proteome</keyword>
<sequence>MVAAALALLATGCTTVVPGSGRMAAPVVDPASPAPSAAPSAAPAGPRSALAADVVDDECLLDALAFSTLLGEPVLPPEQAEVTRADGSRPTSCVASSTAGEPLASINVYEPREGTAADFVLAAPPQGRRELTGVGEAAALVDTAPGVTLQLAGPRYVVTIAVLDGAPSDDAWRTAAQGALDALG</sequence>
<organism evidence="1 2">
    <name type="scientific">Pseudonocardia hydrocarbonoxydans</name>
    <dbReference type="NCBI Taxonomy" id="76726"/>
    <lineage>
        <taxon>Bacteria</taxon>
        <taxon>Bacillati</taxon>
        <taxon>Actinomycetota</taxon>
        <taxon>Actinomycetes</taxon>
        <taxon>Pseudonocardiales</taxon>
        <taxon>Pseudonocardiaceae</taxon>
        <taxon>Pseudonocardia</taxon>
    </lineage>
</organism>
<comment type="caution">
    <text evidence="1">The sequence shown here is derived from an EMBL/GenBank/DDBJ whole genome shotgun (WGS) entry which is preliminary data.</text>
</comment>
<dbReference type="AlphaFoldDB" id="A0A4Y3WVE7"/>
<evidence type="ECO:0008006" key="3">
    <source>
        <dbReference type="Google" id="ProtNLM"/>
    </source>
</evidence>
<name>A0A4Y3WVE7_9PSEU</name>
<proteinExistence type="predicted"/>